<evidence type="ECO:0000256" key="2">
    <source>
        <dbReference type="SAM" id="Phobius"/>
    </source>
</evidence>
<dbReference type="RefSeq" id="WP_171187756.1">
    <property type="nucleotide sequence ID" value="NZ_WTPX01000086.1"/>
</dbReference>
<evidence type="ECO:0000313" key="4">
    <source>
        <dbReference type="Proteomes" id="UP000609651"/>
    </source>
</evidence>
<evidence type="ECO:0008006" key="5">
    <source>
        <dbReference type="Google" id="ProtNLM"/>
    </source>
</evidence>
<protein>
    <recommendedName>
        <fullName evidence="5">Phage holin family protein</fullName>
    </recommendedName>
</protein>
<organism evidence="3 4">
    <name type="scientific">Alienimonas chondri</name>
    <dbReference type="NCBI Taxonomy" id="2681879"/>
    <lineage>
        <taxon>Bacteria</taxon>
        <taxon>Pseudomonadati</taxon>
        <taxon>Planctomycetota</taxon>
        <taxon>Planctomycetia</taxon>
        <taxon>Planctomycetales</taxon>
        <taxon>Planctomycetaceae</taxon>
        <taxon>Alienimonas</taxon>
    </lineage>
</organism>
<evidence type="ECO:0000313" key="3">
    <source>
        <dbReference type="EMBL" id="NNJ26604.1"/>
    </source>
</evidence>
<keyword evidence="2" id="KW-0812">Transmembrane</keyword>
<dbReference type="Proteomes" id="UP000609651">
    <property type="component" value="Unassembled WGS sequence"/>
</dbReference>
<gene>
    <name evidence="3" type="ORF">LzC2_26930</name>
</gene>
<keyword evidence="4" id="KW-1185">Reference proteome</keyword>
<dbReference type="EMBL" id="WTPX01000086">
    <property type="protein sequence ID" value="NNJ26604.1"/>
    <property type="molecule type" value="Genomic_DNA"/>
</dbReference>
<feature type="transmembrane region" description="Helical" evidence="2">
    <location>
        <begin position="88"/>
        <end position="111"/>
    </location>
</feature>
<reference evidence="3 4" key="1">
    <citation type="journal article" date="2020" name="Syst. Appl. Microbiol.">
        <title>Alienimonas chondri sp. nov., a novel planctomycete isolated from the biofilm of the red alga Chondrus crispus.</title>
        <authorList>
            <person name="Vitorino I."/>
            <person name="Albuquerque L."/>
            <person name="Wiegand S."/>
            <person name="Kallscheuer N."/>
            <person name="da Costa M.S."/>
            <person name="Lobo-da-Cunha A."/>
            <person name="Jogler C."/>
            <person name="Lage O.M."/>
        </authorList>
    </citation>
    <scope>NUCLEOTIDE SEQUENCE [LARGE SCALE GENOMIC DNA]</scope>
    <source>
        <strain evidence="3 4">LzC2</strain>
    </source>
</reference>
<keyword evidence="2" id="KW-1133">Transmembrane helix</keyword>
<keyword evidence="2" id="KW-0472">Membrane</keyword>
<feature type="transmembrane region" description="Helical" evidence="2">
    <location>
        <begin position="6"/>
        <end position="25"/>
    </location>
</feature>
<name>A0ABX1VES6_9PLAN</name>
<feature type="region of interest" description="Disordered" evidence="1">
    <location>
        <begin position="144"/>
        <end position="171"/>
    </location>
</feature>
<comment type="caution">
    <text evidence="3">The sequence shown here is derived from an EMBL/GenBank/DDBJ whole genome shotgun (WGS) entry which is preliminary data.</text>
</comment>
<accession>A0ABX1VES6</accession>
<evidence type="ECO:0000256" key="1">
    <source>
        <dbReference type="SAM" id="MobiDB-lite"/>
    </source>
</evidence>
<feature type="transmembrane region" description="Helical" evidence="2">
    <location>
        <begin position="59"/>
        <end position="82"/>
    </location>
</feature>
<sequence>MPFDPVPTAFGLCLVVGGTVAAVGYRRGRAALEQGDADGSLEEWELNFHRAKLGRRRKVAGLLLFLGVAIPVGDAAILAVGAGARHWFLAYLGVLLAAVNGLILLAVLDWWATVSHTRDRIADVRAKRTALEYELRRLKEEIARPVEPVDPEPNPPGRLPRNRLRDYSFDD</sequence>
<proteinExistence type="predicted"/>